<dbReference type="PROSITE" id="PS00198">
    <property type="entry name" value="4FE4S_FER_1"/>
    <property type="match status" value="1"/>
</dbReference>
<feature type="non-terminal residue" evidence="7">
    <location>
        <position position="138"/>
    </location>
</feature>
<keyword evidence="5" id="KW-0411">Iron-sulfur</keyword>
<evidence type="ECO:0000256" key="5">
    <source>
        <dbReference type="ARBA" id="ARBA00023014"/>
    </source>
</evidence>
<dbReference type="InterPro" id="IPR051460">
    <property type="entry name" value="HdrC_iron-sulfur_subunit"/>
</dbReference>
<dbReference type="Gene3D" id="1.10.1060.10">
    <property type="entry name" value="Alpha-helical ferredoxin"/>
    <property type="match status" value="1"/>
</dbReference>
<evidence type="ECO:0000256" key="4">
    <source>
        <dbReference type="ARBA" id="ARBA00023004"/>
    </source>
</evidence>
<name>A0ABU7P3Q2_9ACTN</name>
<evidence type="ECO:0000313" key="8">
    <source>
        <dbReference type="Proteomes" id="UP001307760"/>
    </source>
</evidence>
<keyword evidence="8" id="KW-1185">Reference proteome</keyword>
<dbReference type="Pfam" id="PF13187">
    <property type="entry name" value="Fer4_9"/>
    <property type="match status" value="1"/>
</dbReference>
<dbReference type="SUPFAM" id="SSF46548">
    <property type="entry name" value="alpha-helical ferredoxin"/>
    <property type="match status" value="1"/>
</dbReference>
<evidence type="ECO:0000313" key="7">
    <source>
        <dbReference type="EMBL" id="MEE4425626.1"/>
    </source>
</evidence>
<feature type="domain" description="4Fe-4S ferredoxin-type" evidence="6">
    <location>
        <begin position="88"/>
        <end position="120"/>
    </location>
</feature>
<keyword evidence="2" id="KW-0479">Metal-binding</keyword>
<sequence length="138" mass="14568">CTECGRCQSQCPAWNTGKPLSPKLLIMALRDHAHAKAPYLLAGGGKTMEGEEKATEEQLADVPAGALAEAERPLIGTLEAASDGGSAAGGVIDPDVLWSCTTCGACVEQCPVDIEHIDHIVDMRRYQVMIESSFPSEA</sequence>
<dbReference type="InterPro" id="IPR017896">
    <property type="entry name" value="4Fe4S_Fe-S-bd"/>
</dbReference>
<proteinExistence type="predicted"/>
<evidence type="ECO:0000256" key="3">
    <source>
        <dbReference type="ARBA" id="ARBA00023002"/>
    </source>
</evidence>
<dbReference type="PANTHER" id="PTHR43255:SF1">
    <property type="entry name" value="IRON-SULFUR-BINDING OXIDOREDUCTASE FADF-RELATED"/>
    <property type="match status" value="1"/>
</dbReference>
<dbReference type="PANTHER" id="PTHR43255">
    <property type="entry name" value="IRON-SULFUR-BINDING OXIDOREDUCTASE FADF-RELATED-RELATED"/>
    <property type="match status" value="1"/>
</dbReference>
<evidence type="ECO:0000259" key="6">
    <source>
        <dbReference type="PROSITE" id="PS51379"/>
    </source>
</evidence>
<keyword evidence="1" id="KW-0004">4Fe-4S</keyword>
<gene>
    <name evidence="7" type="ORF">V2J85_40910</name>
</gene>
<dbReference type="Proteomes" id="UP001307760">
    <property type="component" value="Unassembled WGS sequence"/>
</dbReference>
<keyword evidence="4" id="KW-0408">Iron</keyword>
<dbReference type="PROSITE" id="PS51379">
    <property type="entry name" value="4FE4S_FER_2"/>
    <property type="match status" value="2"/>
</dbReference>
<protein>
    <submittedName>
        <fullName evidence="7">4Fe-4S dicluster domain-containing protein</fullName>
    </submittedName>
</protein>
<organism evidence="7 8">
    <name type="scientific">Streptomyces bugieae</name>
    <dbReference type="NCBI Taxonomy" id="3098223"/>
    <lineage>
        <taxon>Bacteria</taxon>
        <taxon>Bacillati</taxon>
        <taxon>Actinomycetota</taxon>
        <taxon>Actinomycetes</taxon>
        <taxon>Kitasatosporales</taxon>
        <taxon>Streptomycetaceae</taxon>
        <taxon>Streptomyces</taxon>
    </lineage>
</organism>
<accession>A0ABU7P3Q2</accession>
<evidence type="ECO:0000256" key="1">
    <source>
        <dbReference type="ARBA" id="ARBA00022485"/>
    </source>
</evidence>
<evidence type="ECO:0000256" key="2">
    <source>
        <dbReference type="ARBA" id="ARBA00022723"/>
    </source>
</evidence>
<reference evidence="7 8" key="1">
    <citation type="submission" date="2023-12" db="EMBL/GenBank/DDBJ databases">
        <title>30 novel species of actinomycetes from the DSMZ collection.</title>
        <authorList>
            <person name="Nouioui I."/>
        </authorList>
    </citation>
    <scope>NUCLEOTIDE SEQUENCE [LARGE SCALE GENOMIC DNA]</scope>
    <source>
        <strain evidence="7 8">DSM 41528</strain>
    </source>
</reference>
<keyword evidence="3" id="KW-0560">Oxidoreductase</keyword>
<dbReference type="RefSeq" id="WP_330824429.1">
    <property type="nucleotide sequence ID" value="NZ_JAZBJP010000204.1"/>
</dbReference>
<dbReference type="InterPro" id="IPR017900">
    <property type="entry name" value="4Fe4S_Fe_S_CS"/>
</dbReference>
<dbReference type="EMBL" id="JAZBJP010000204">
    <property type="protein sequence ID" value="MEE4425626.1"/>
    <property type="molecule type" value="Genomic_DNA"/>
</dbReference>
<feature type="domain" description="4Fe-4S ferredoxin-type" evidence="6">
    <location>
        <begin position="1"/>
        <end position="22"/>
    </location>
</feature>
<comment type="caution">
    <text evidence="7">The sequence shown here is derived from an EMBL/GenBank/DDBJ whole genome shotgun (WGS) entry which is preliminary data.</text>
</comment>
<dbReference type="InterPro" id="IPR009051">
    <property type="entry name" value="Helical_ferredxn"/>
</dbReference>
<feature type="non-terminal residue" evidence="7">
    <location>
        <position position="1"/>
    </location>
</feature>